<evidence type="ECO:0000313" key="2">
    <source>
        <dbReference type="Proteomes" id="UP000008388"/>
    </source>
</evidence>
<dbReference type="Proteomes" id="UP000008388">
    <property type="component" value="Segment"/>
</dbReference>
<accession>F8SJB7</accession>
<dbReference type="RefSeq" id="YP_009217360.1">
    <property type="nucleotide sequence ID" value="NC_028999.1"/>
</dbReference>
<gene>
    <name evidence="1" type="primary">281</name>
</gene>
<name>F8SJB7_BPPA3</name>
<dbReference type="EMBL" id="HQ630627">
    <property type="protein sequence ID" value="AEH03704.1"/>
    <property type="molecule type" value="Genomic_DNA"/>
</dbReference>
<protein>
    <submittedName>
        <fullName evidence="1">Uncharacterized protein 281</fullName>
    </submittedName>
</protein>
<dbReference type="GeneID" id="26643809"/>
<sequence>MSITIIVFSKEEPSDSDIMTYVGAIPGLSGEDFRYRLAWRHRCNNDIHSTLFQIYDDEHHSDNCHLLFRNGLVTVTTMTEIAEFTQNLQDEINFYSSNFEEGVKAEVYSISNGDTLYIFPDQAHRVHHLLKEDLKLVSDDEKEVAEYTLLDKDYELKAGEIVQVYTHVKYEGVYGHELYEVIEDCVIPKRASGSVLNRYFEKDGRRQRNYDDVQTLVDQGKLKPIKCTSVIYKAEI</sequence>
<dbReference type="KEGG" id="vg:26643809"/>
<reference evidence="1 2" key="1">
    <citation type="journal article" date="2011" name="Microbiology">
        <title>The Pseudomonas aeruginosa generalized transducing phage phiPA3 is a new member of the phiKZ-like group of 'jumbo' phages, and infects model laboratory strains and clinical isolates from cystic fibrosis patients.</title>
        <authorList>
            <person name="Monson R."/>
            <person name="Foulds I."/>
            <person name="Foweraker J."/>
            <person name="Welch M."/>
            <person name="Salmond G.P."/>
        </authorList>
    </citation>
    <scope>NUCLEOTIDE SEQUENCE [LARGE SCALE GENOMIC DNA]</scope>
</reference>
<organismHost>
    <name type="scientific">Pseudomonas aeruginosa</name>
    <dbReference type="NCBI Taxonomy" id="287"/>
</organismHost>
<organism evidence="1 2">
    <name type="scientific">Pseudomonas phage PhiPA3</name>
    <name type="common">Pseudomonas aeruginosa phage PhiPA3</name>
    <dbReference type="NCBI Taxonomy" id="998086"/>
    <lineage>
        <taxon>Viruses</taxon>
        <taxon>Duplodnaviria</taxon>
        <taxon>Heunggongvirae</taxon>
        <taxon>Uroviricota</taxon>
        <taxon>Caudoviricetes</taxon>
        <taxon>Chimalliviridae</taxon>
        <taxon>Miltoncavirus</taxon>
        <taxon>Miltoncavirus PhiPA3</taxon>
    </lineage>
</organism>
<proteinExistence type="predicted"/>
<keyword evidence="2" id="KW-1185">Reference proteome</keyword>
<evidence type="ECO:0000313" key="1">
    <source>
        <dbReference type="EMBL" id="AEH03704.1"/>
    </source>
</evidence>